<dbReference type="GO" id="GO:0003824">
    <property type="term" value="F:catalytic activity"/>
    <property type="evidence" value="ECO:0007669"/>
    <property type="project" value="InterPro"/>
</dbReference>
<evidence type="ECO:0000256" key="1">
    <source>
        <dbReference type="ARBA" id="ARBA00022737"/>
    </source>
</evidence>
<dbReference type="Gene3D" id="3.40.50.1580">
    <property type="entry name" value="Nucleoside phosphorylase domain"/>
    <property type="match status" value="1"/>
</dbReference>
<feature type="domain" description="Nephrocystin 3-like N-terminal" evidence="2">
    <location>
        <begin position="358"/>
        <end position="390"/>
    </location>
</feature>
<evidence type="ECO:0000259" key="2">
    <source>
        <dbReference type="Pfam" id="PF24883"/>
    </source>
</evidence>
<dbReference type="PANTHER" id="PTHR46082">
    <property type="entry name" value="ATP/GTP-BINDING PROTEIN-RELATED"/>
    <property type="match status" value="1"/>
</dbReference>
<dbReference type="AlphaFoldDB" id="A0A1L9R5F9"/>
<dbReference type="OrthoDB" id="1577640at2759"/>
<dbReference type="PANTHER" id="PTHR46082:SF11">
    <property type="entry name" value="AAA+ ATPASE DOMAIN-CONTAINING PROTEIN-RELATED"/>
    <property type="match status" value="1"/>
</dbReference>
<accession>A0A1L9R5F9</accession>
<protein>
    <recommendedName>
        <fullName evidence="2">Nephrocystin 3-like N-terminal domain-containing protein</fullName>
    </recommendedName>
</protein>
<evidence type="ECO:0000313" key="4">
    <source>
        <dbReference type="Proteomes" id="UP000184383"/>
    </source>
</evidence>
<organism evidence="3 4">
    <name type="scientific">Aspergillus wentii DTO 134E9</name>
    <dbReference type="NCBI Taxonomy" id="1073089"/>
    <lineage>
        <taxon>Eukaryota</taxon>
        <taxon>Fungi</taxon>
        <taxon>Dikarya</taxon>
        <taxon>Ascomycota</taxon>
        <taxon>Pezizomycotina</taxon>
        <taxon>Eurotiomycetes</taxon>
        <taxon>Eurotiomycetidae</taxon>
        <taxon>Eurotiales</taxon>
        <taxon>Aspergillaceae</taxon>
        <taxon>Aspergillus</taxon>
        <taxon>Aspergillus subgen. Cremei</taxon>
    </lineage>
</organism>
<dbReference type="Proteomes" id="UP000184383">
    <property type="component" value="Unassembled WGS sequence"/>
</dbReference>
<dbReference type="InterPro" id="IPR053137">
    <property type="entry name" value="NLR-like"/>
</dbReference>
<dbReference type="GeneID" id="63744911"/>
<dbReference type="VEuPathDB" id="FungiDB:ASPWEDRAFT_121258"/>
<sequence length="390" mass="43628">MEPRKLTHDAYSVGWVCVRDCEVDAARALLDEEDEPLDGVNDDNSYLVGRIGKHNVVIAFPASSGSHSTIQTVTNMIRTFPKIRFGLMVGVGGGVPNYPRIDIRLGDVVVSEPGGTHGGVLQYDKGKWLEGQFEITSHLNRPPSVLQKAIKRLRADHRFRKGKMQSYIEEIIQKLGELLGSEDPFFPGVDRDILFLADYHHVGGEECTDCDKLQVVQRKSRTQPLIHHGLIASGDIEMRSAKRRDELRDAHKILCFEMEAAGLMNHFPCLVIRGISNYSDSHMNEQWQPYAAVVAAAYAKDLLRIVNAEEISNTELAASTFENSIILDDGHKMKILNWLTPSSHGTHQSNFFRKAQKGTGTWLLESDKFQQWLHQTKGILFCQGIPGAGK</sequence>
<dbReference type="Pfam" id="PF24883">
    <property type="entry name" value="NPHP3_N"/>
    <property type="match status" value="1"/>
</dbReference>
<dbReference type="InterPro" id="IPR056884">
    <property type="entry name" value="NPHP3-like_N"/>
</dbReference>
<dbReference type="EMBL" id="KV878217">
    <property type="protein sequence ID" value="OJJ30118.1"/>
    <property type="molecule type" value="Genomic_DNA"/>
</dbReference>
<name>A0A1L9R5F9_ASPWE</name>
<dbReference type="STRING" id="1073089.A0A1L9R5F9"/>
<evidence type="ECO:0000313" key="3">
    <source>
        <dbReference type="EMBL" id="OJJ30118.1"/>
    </source>
</evidence>
<keyword evidence="4" id="KW-1185">Reference proteome</keyword>
<dbReference type="SUPFAM" id="SSF53167">
    <property type="entry name" value="Purine and uridine phosphorylases"/>
    <property type="match status" value="1"/>
</dbReference>
<keyword evidence="1" id="KW-0677">Repeat</keyword>
<dbReference type="InterPro" id="IPR035994">
    <property type="entry name" value="Nucleoside_phosphorylase_sf"/>
</dbReference>
<gene>
    <name evidence="3" type="ORF">ASPWEDRAFT_121258</name>
</gene>
<feature type="non-terminal residue" evidence="3">
    <location>
        <position position="390"/>
    </location>
</feature>
<reference evidence="4" key="1">
    <citation type="journal article" date="2017" name="Genome Biol.">
        <title>Comparative genomics reveals high biological diversity and specific adaptations in the industrially and medically important fungal genus Aspergillus.</title>
        <authorList>
            <person name="de Vries R.P."/>
            <person name="Riley R."/>
            <person name="Wiebenga A."/>
            <person name="Aguilar-Osorio G."/>
            <person name="Amillis S."/>
            <person name="Uchima C.A."/>
            <person name="Anderluh G."/>
            <person name="Asadollahi M."/>
            <person name="Askin M."/>
            <person name="Barry K."/>
            <person name="Battaglia E."/>
            <person name="Bayram O."/>
            <person name="Benocci T."/>
            <person name="Braus-Stromeyer S.A."/>
            <person name="Caldana C."/>
            <person name="Canovas D."/>
            <person name="Cerqueira G.C."/>
            <person name="Chen F."/>
            <person name="Chen W."/>
            <person name="Choi C."/>
            <person name="Clum A."/>
            <person name="Dos Santos R.A."/>
            <person name="Damasio A.R."/>
            <person name="Diallinas G."/>
            <person name="Emri T."/>
            <person name="Fekete E."/>
            <person name="Flipphi M."/>
            <person name="Freyberg S."/>
            <person name="Gallo A."/>
            <person name="Gournas C."/>
            <person name="Habgood R."/>
            <person name="Hainaut M."/>
            <person name="Harispe M.L."/>
            <person name="Henrissat B."/>
            <person name="Hilden K.S."/>
            <person name="Hope R."/>
            <person name="Hossain A."/>
            <person name="Karabika E."/>
            <person name="Karaffa L."/>
            <person name="Karanyi Z."/>
            <person name="Krasevec N."/>
            <person name="Kuo A."/>
            <person name="Kusch H."/>
            <person name="LaButti K."/>
            <person name="Lagendijk E.L."/>
            <person name="Lapidus A."/>
            <person name="Levasseur A."/>
            <person name="Lindquist E."/>
            <person name="Lipzen A."/>
            <person name="Logrieco A.F."/>
            <person name="MacCabe A."/>
            <person name="Maekelae M.R."/>
            <person name="Malavazi I."/>
            <person name="Melin P."/>
            <person name="Meyer V."/>
            <person name="Mielnichuk N."/>
            <person name="Miskei M."/>
            <person name="Molnar A.P."/>
            <person name="Mule G."/>
            <person name="Ngan C.Y."/>
            <person name="Orejas M."/>
            <person name="Orosz E."/>
            <person name="Ouedraogo J.P."/>
            <person name="Overkamp K.M."/>
            <person name="Park H.-S."/>
            <person name="Perrone G."/>
            <person name="Piumi F."/>
            <person name="Punt P.J."/>
            <person name="Ram A.F."/>
            <person name="Ramon A."/>
            <person name="Rauscher S."/>
            <person name="Record E."/>
            <person name="Riano-Pachon D.M."/>
            <person name="Robert V."/>
            <person name="Roehrig J."/>
            <person name="Ruller R."/>
            <person name="Salamov A."/>
            <person name="Salih N.S."/>
            <person name="Samson R.A."/>
            <person name="Sandor E."/>
            <person name="Sanguinetti M."/>
            <person name="Schuetze T."/>
            <person name="Sepcic K."/>
            <person name="Shelest E."/>
            <person name="Sherlock G."/>
            <person name="Sophianopoulou V."/>
            <person name="Squina F.M."/>
            <person name="Sun H."/>
            <person name="Susca A."/>
            <person name="Todd R.B."/>
            <person name="Tsang A."/>
            <person name="Unkles S.E."/>
            <person name="van de Wiele N."/>
            <person name="van Rossen-Uffink D."/>
            <person name="Oliveira J.V."/>
            <person name="Vesth T.C."/>
            <person name="Visser J."/>
            <person name="Yu J.-H."/>
            <person name="Zhou M."/>
            <person name="Andersen M.R."/>
            <person name="Archer D.B."/>
            <person name="Baker S.E."/>
            <person name="Benoit I."/>
            <person name="Brakhage A.A."/>
            <person name="Braus G.H."/>
            <person name="Fischer R."/>
            <person name="Frisvad J.C."/>
            <person name="Goldman G.H."/>
            <person name="Houbraken J."/>
            <person name="Oakley B."/>
            <person name="Pocsi I."/>
            <person name="Scazzocchio C."/>
            <person name="Seiboth B."/>
            <person name="vanKuyk P.A."/>
            <person name="Wortman J."/>
            <person name="Dyer P.S."/>
            <person name="Grigoriev I.V."/>
        </authorList>
    </citation>
    <scope>NUCLEOTIDE SEQUENCE [LARGE SCALE GENOMIC DNA]</scope>
    <source>
        <strain evidence="4">DTO 134E9</strain>
    </source>
</reference>
<dbReference type="GO" id="GO:0009116">
    <property type="term" value="P:nucleoside metabolic process"/>
    <property type="evidence" value="ECO:0007669"/>
    <property type="project" value="InterPro"/>
</dbReference>
<proteinExistence type="predicted"/>
<dbReference type="RefSeq" id="XP_040683795.1">
    <property type="nucleotide sequence ID" value="XM_040829063.1"/>
</dbReference>